<evidence type="ECO:0000256" key="5">
    <source>
        <dbReference type="ARBA" id="ARBA00023242"/>
    </source>
</evidence>
<dbReference type="Pfam" id="PF00847">
    <property type="entry name" value="AP2"/>
    <property type="match status" value="1"/>
</dbReference>
<dbReference type="EMBL" id="JAVEPI010000003">
    <property type="protein sequence ID" value="KAK1443001.1"/>
    <property type="molecule type" value="Genomic_DNA"/>
</dbReference>
<dbReference type="GO" id="GO:0003700">
    <property type="term" value="F:DNA-binding transcription factor activity"/>
    <property type="evidence" value="ECO:0007669"/>
    <property type="project" value="InterPro"/>
</dbReference>
<organism evidence="8 9">
    <name type="scientific">Babesia gibsoni</name>
    <dbReference type="NCBI Taxonomy" id="33632"/>
    <lineage>
        <taxon>Eukaryota</taxon>
        <taxon>Sar</taxon>
        <taxon>Alveolata</taxon>
        <taxon>Apicomplexa</taxon>
        <taxon>Aconoidasida</taxon>
        <taxon>Piroplasmida</taxon>
        <taxon>Babesiidae</taxon>
        <taxon>Babesia</taxon>
    </lineage>
</organism>
<keyword evidence="5" id="KW-0539">Nucleus</keyword>
<feature type="compositionally biased region" description="Basic and acidic residues" evidence="6">
    <location>
        <begin position="335"/>
        <end position="352"/>
    </location>
</feature>
<feature type="compositionally biased region" description="Polar residues" evidence="6">
    <location>
        <begin position="364"/>
        <end position="378"/>
    </location>
</feature>
<evidence type="ECO:0000256" key="1">
    <source>
        <dbReference type="ARBA" id="ARBA00004123"/>
    </source>
</evidence>
<comment type="subcellular location">
    <subcellularLocation>
        <location evidence="1">Nucleus</location>
    </subcellularLocation>
</comment>
<dbReference type="GO" id="GO:0003677">
    <property type="term" value="F:DNA binding"/>
    <property type="evidence" value="ECO:0007669"/>
    <property type="project" value="UniProtKB-KW"/>
</dbReference>
<evidence type="ECO:0000259" key="7">
    <source>
        <dbReference type="Pfam" id="PF00847"/>
    </source>
</evidence>
<evidence type="ECO:0000256" key="4">
    <source>
        <dbReference type="ARBA" id="ARBA00023163"/>
    </source>
</evidence>
<keyword evidence="9" id="KW-1185">Reference proteome</keyword>
<dbReference type="AlphaFoldDB" id="A0AAD8LPS7"/>
<dbReference type="Proteomes" id="UP001230268">
    <property type="component" value="Unassembled WGS sequence"/>
</dbReference>
<gene>
    <name evidence="8" type="ORF">BgAZ_305190</name>
</gene>
<keyword evidence="3" id="KW-0238">DNA-binding</keyword>
<dbReference type="InterPro" id="IPR001471">
    <property type="entry name" value="AP2/ERF_dom"/>
</dbReference>
<proteinExistence type="predicted"/>
<reference evidence="8" key="1">
    <citation type="submission" date="2023-08" db="EMBL/GenBank/DDBJ databases">
        <title>Draft sequence of the Babesia gibsoni genome.</title>
        <authorList>
            <person name="Yamagishi J.Y."/>
            <person name="Xuan X.X."/>
        </authorList>
    </citation>
    <scope>NUCLEOTIDE SEQUENCE</scope>
    <source>
        <strain evidence="8">Azabu</strain>
    </source>
</reference>
<feature type="region of interest" description="Disordered" evidence="6">
    <location>
        <begin position="296"/>
        <end position="387"/>
    </location>
</feature>
<keyword evidence="2" id="KW-0805">Transcription regulation</keyword>
<keyword evidence="4" id="KW-0804">Transcription</keyword>
<dbReference type="Gene3D" id="1.20.5.2050">
    <property type="match status" value="1"/>
</dbReference>
<protein>
    <submittedName>
        <fullName evidence="8">AP2</fullName>
    </submittedName>
</protein>
<dbReference type="GO" id="GO:0005634">
    <property type="term" value="C:nucleus"/>
    <property type="evidence" value="ECO:0007669"/>
    <property type="project" value="UniProtKB-SubCell"/>
</dbReference>
<feature type="compositionally biased region" description="Basic residues" evidence="6">
    <location>
        <begin position="313"/>
        <end position="324"/>
    </location>
</feature>
<evidence type="ECO:0000256" key="2">
    <source>
        <dbReference type="ARBA" id="ARBA00023015"/>
    </source>
</evidence>
<evidence type="ECO:0000313" key="9">
    <source>
        <dbReference type="Proteomes" id="UP001230268"/>
    </source>
</evidence>
<evidence type="ECO:0000256" key="3">
    <source>
        <dbReference type="ARBA" id="ARBA00023125"/>
    </source>
</evidence>
<evidence type="ECO:0000313" key="8">
    <source>
        <dbReference type="EMBL" id="KAK1443001.1"/>
    </source>
</evidence>
<name>A0AAD8LPS7_BABGI</name>
<comment type="caution">
    <text evidence="8">The sequence shown here is derived from an EMBL/GenBank/DDBJ whole genome shotgun (WGS) entry which is preliminary data.</text>
</comment>
<feature type="domain" description="AP2/ERF" evidence="7">
    <location>
        <begin position="395"/>
        <end position="446"/>
    </location>
</feature>
<evidence type="ECO:0000256" key="6">
    <source>
        <dbReference type="SAM" id="MobiDB-lite"/>
    </source>
</evidence>
<sequence>MLVVNPIPHSHQAEQAEHKDVAFPQSPVKLDNAMAEAWKSSNTKDSTGQAYFFMYQMKLLNTLGLVKSVCRPWGTLPHGNDFTYHFNKIATTNSMELLQCYESVFRTIYDRFDAEGADPNNAKASLLAKVEDVDYFKVIYRLECLRHNKPFDNNIYKEMLERTMHNVELEQELEQAQGSSNFDEVPTWGKYNWESKNRQYSLSALDDETALPSDIDISDVFNQEETGEEDFDNSDLIYTDTNTIELEDVYLNIHGTEPIERHHEKAYNTRSRNDFDKVVMQVMTKQGDIPQYTHVTKHAKAPRHAPYEQPIAPRHKASARRHSSYYRDDDDDYVADYHVKPTYASRRDEESKRKKKKRIESTSTGEGYSRVTTSSRSESIADEPHYARNTNVVSASVSYDKRQQRFMAQWKTREGTKHSKSFYAKRYASPIMARKHAELYKMYILQHRGKFVQDMPEPTYEQLAAQNFEALESINITDAAMMDDFDRL</sequence>
<accession>A0AAD8LPS7</accession>